<evidence type="ECO:0000259" key="9">
    <source>
        <dbReference type="PROSITE" id="PS51910"/>
    </source>
</evidence>
<dbReference type="CDD" id="cd06548">
    <property type="entry name" value="GH18_chitinase"/>
    <property type="match status" value="1"/>
</dbReference>
<evidence type="ECO:0000256" key="8">
    <source>
        <dbReference type="SAM" id="SignalP"/>
    </source>
</evidence>
<dbReference type="InterPro" id="IPR017853">
    <property type="entry name" value="GH"/>
</dbReference>
<evidence type="ECO:0000256" key="6">
    <source>
        <dbReference type="RuleBase" id="RU000489"/>
    </source>
</evidence>
<dbReference type="GO" id="GO:0005975">
    <property type="term" value="P:carbohydrate metabolic process"/>
    <property type="evidence" value="ECO:0007669"/>
    <property type="project" value="InterPro"/>
</dbReference>
<dbReference type="RefSeq" id="WP_212733389.1">
    <property type="nucleotide sequence ID" value="NZ_FONW01000001.1"/>
</dbReference>
<dbReference type="InterPro" id="IPR050314">
    <property type="entry name" value="Glycosyl_Hydrlase_18"/>
</dbReference>
<evidence type="ECO:0000256" key="4">
    <source>
        <dbReference type="ARBA" id="ARBA00023024"/>
    </source>
</evidence>
<evidence type="ECO:0000313" key="11">
    <source>
        <dbReference type="Proteomes" id="UP000198964"/>
    </source>
</evidence>
<keyword evidence="4" id="KW-0119">Carbohydrate metabolism</keyword>
<dbReference type="SUPFAM" id="SSF51445">
    <property type="entry name" value="(Trans)glycosidases"/>
    <property type="match status" value="1"/>
</dbReference>
<dbReference type="PANTHER" id="PTHR11177">
    <property type="entry name" value="CHITINASE"/>
    <property type="match status" value="1"/>
</dbReference>
<keyword evidence="5 6" id="KW-0326">Glycosidase</keyword>
<keyword evidence="8" id="KW-0732">Signal</keyword>
<dbReference type="Gene3D" id="3.20.20.80">
    <property type="entry name" value="Glycosidases"/>
    <property type="match status" value="1"/>
</dbReference>
<reference evidence="10 11" key="1">
    <citation type="submission" date="2016-10" db="EMBL/GenBank/DDBJ databases">
        <authorList>
            <person name="de Groot N.N."/>
        </authorList>
    </citation>
    <scope>NUCLEOTIDE SEQUENCE [LARGE SCALE GENOMIC DNA]</scope>
    <source>
        <strain evidence="10 11">CGMCC 1.9156</strain>
    </source>
</reference>
<dbReference type="PROSITE" id="PS01095">
    <property type="entry name" value="GH18_1"/>
    <property type="match status" value="1"/>
</dbReference>
<dbReference type="InterPro" id="IPR029070">
    <property type="entry name" value="Chitinase_insertion_sf"/>
</dbReference>
<dbReference type="SUPFAM" id="SSF54556">
    <property type="entry name" value="Chitinase insertion domain"/>
    <property type="match status" value="1"/>
</dbReference>
<dbReference type="GO" id="GO:0008843">
    <property type="term" value="F:endochitinase activity"/>
    <property type="evidence" value="ECO:0007669"/>
    <property type="project" value="UniProtKB-EC"/>
</dbReference>
<proteinExistence type="inferred from homology"/>
<dbReference type="InterPro" id="IPR001579">
    <property type="entry name" value="Glyco_hydro_18_chit_AS"/>
</dbReference>
<evidence type="ECO:0000256" key="2">
    <source>
        <dbReference type="ARBA" id="ARBA00012729"/>
    </source>
</evidence>
<dbReference type="EMBL" id="FONW01000001">
    <property type="protein sequence ID" value="SFE60023.1"/>
    <property type="molecule type" value="Genomic_DNA"/>
</dbReference>
<feature type="chain" id="PRO_5011773046" description="chitinase" evidence="8">
    <location>
        <begin position="19"/>
        <end position="395"/>
    </location>
</feature>
<evidence type="ECO:0000256" key="1">
    <source>
        <dbReference type="ARBA" id="ARBA00000822"/>
    </source>
</evidence>
<dbReference type="EC" id="3.2.1.14" evidence="2"/>
<dbReference type="PANTHER" id="PTHR11177:SF317">
    <property type="entry name" value="CHITINASE 12-RELATED"/>
    <property type="match status" value="1"/>
</dbReference>
<protein>
    <recommendedName>
        <fullName evidence="2">chitinase</fullName>
        <ecNumber evidence="2">3.2.1.14</ecNumber>
    </recommendedName>
</protein>
<gene>
    <name evidence="10" type="ORF">SAMN05216283_101522</name>
</gene>
<keyword evidence="4" id="KW-0624">Polysaccharide degradation</keyword>
<dbReference type="GO" id="GO:0006032">
    <property type="term" value="P:chitin catabolic process"/>
    <property type="evidence" value="ECO:0007669"/>
    <property type="project" value="UniProtKB-KW"/>
</dbReference>
<dbReference type="InterPro" id="IPR011583">
    <property type="entry name" value="Chitinase_II/V-like_cat"/>
</dbReference>
<feature type="domain" description="GH18" evidence="9">
    <location>
        <begin position="31"/>
        <end position="395"/>
    </location>
</feature>
<dbReference type="SMART" id="SM00636">
    <property type="entry name" value="Glyco_18"/>
    <property type="match status" value="1"/>
</dbReference>
<dbReference type="Proteomes" id="UP000198964">
    <property type="component" value="Unassembled WGS sequence"/>
</dbReference>
<keyword evidence="11" id="KW-1185">Reference proteome</keyword>
<dbReference type="GO" id="GO:0008061">
    <property type="term" value="F:chitin binding"/>
    <property type="evidence" value="ECO:0007669"/>
    <property type="project" value="InterPro"/>
</dbReference>
<evidence type="ECO:0000256" key="7">
    <source>
        <dbReference type="RuleBase" id="RU004453"/>
    </source>
</evidence>
<feature type="signal peptide" evidence="8">
    <location>
        <begin position="1"/>
        <end position="18"/>
    </location>
</feature>
<dbReference type="PROSITE" id="PS51910">
    <property type="entry name" value="GH18_2"/>
    <property type="match status" value="1"/>
</dbReference>
<keyword evidence="3 6" id="KW-0378">Hydrolase</keyword>
<organism evidence="10 11">
    <name type="scientific">Sunxiuqinia elliptica</name>
    <dbReference type="NCBI Taxonomy" id="655355"/>
    <lineage>
        <taxon>Bacteria</taxon>
        <taxon>Pseudomonadati</taxon>
        <taxon>Bacteroidota</taxon>
        <taxon>Bacteroidia</taxon>
        <taxon>Marinilabiliales</taxon>
        <taxon>Prolixibacteraceae</taxon>
        <taxon>Sunxiuqinia</taxon>
    </lineage>
</organism>
<evidence type="ECO:0000256" key="5">
    <source>
        <dbReference type="ARBA" id="ARBA00023295"/>
    </source>
</evidence>
<dbReference type="PROSITE" id="PS51257">
    <property type="entry name" value="PROKAR_LIPOPROTEIN"/>
    <property type="match status" value="1"/>
</dbReference>
<dbReference type="InterPro" id="IPR001223">
    <property type="entry name" value="Glyco_hydro18_cat"/>
</dbReference>
<accession>A0A1I2BX55</accession>
<dbReference type="Pfam" id="PF00704">
    <property type="entry name" value="Glyco_hydro_18"/>
    <property type="match status" value="1"/>
</dbReference>
<comment type="similarity">
    <text evidence="7">Belongs to the glycosyl hydrolase 18 family.</text>
</comment>
<evidence type="ECO:0000313" key="10">
    <source>
        <dbReference type="EMBL" id="SFE60023.1"/>
    </source>
</evidence>
<name>A0A1I2BX55_9BACT</name>
<keyword evidence="4" id="KW-0146">Chitin degradation</keyword>
<dbReference type="STRING" id="655355.SAMN05216283_101522"/>
<comment type="catalytic activity">
    <reaction evidence="1">
        <text>Random endo-hydrolysis of N-acetyl-beta-D-glucosaminide (1-&gt;4)-beta-linkages in chitin and chitodextrins.</text>
        <dbReference type="EC" id="3.2.1.14"/>
    </reaction>
</comment>
<evidence type="ECO:0000256" key="3">
    <source>
        <dbReference type="ARBA" id="ARBA00022801"/>
    </source>
</evidence>
<dbReference type="AlphaFoldDB" id="A0A1I2BX55"/>
<sequence length="395" mass="44733">MNKLIAIFCFAILATAMACTPSTEQAAKPARVIMGYYFAGEDAQIEKLPLDKLTHIIFSFTEVLDGEMKFPTAFSADQLHRLVAQKENHPELKVMVACGGWVGSKGFSEMAATPESRKKFVDSTVDFINTYKIDGIDLDWEYPALPGDNNPYGPEDTPNFTSLVKELREAMDNIDEDLILSFASAGWAKYYDHIETLEVMKYVDYMNIMTYDLTTGANPFTGHHTNLGLVTKEDLEGTPMMEAYKADPDFDMENWTPRSTEFIVDYCIELGIEPSKIVLGAAFYGRGWKGVPPENNGLYQPNQGIFINWASYSLMRDKYENKNGYVRHWDPVAEAPYLYSAKDSIFFSYDDSTSLKMKSRYAIDKNLGGIMFWHLGDDTTEENSLLDAIYDEMTR</sequence>
<dbReference type="Gene3D" id="3.10.50.10">
    <property type="match status" value="1"/>
</dbReference>